<organism evidence="5">
    <name type="scientific">Pelagomonas calceolata</name>
    <dbReference type="NCBI Taxonomy" id="35677"/>
    <lineage>
        <taxon>Eukaryota</taxon>
        <taxon>Sar</taxon>
        <taxon>Stramenopiles</taxon>
        <taxon>Ochrophyta</taxon>
        <taxon>Pelagophyceae</taxon>
        <taxon>Pelagomonadales</taxon>
        <taxon>Pelagomonadaceae</taxon>
        <taxon>Pelagomonas</taxon>
    </lineage>
</organism>
<dbReference type="PANTHER" id="PTHR24136">
    <property type="entry name" value="SOWAH (DROSOPHILA) HOMOLOG"/>
    <property type="match status" value="1"/>
</dbReference>
<evidence type="ECO:0000256" key="1">
    <source>
        <dbReference type="ARBA" id="ARBA00005949"/>
    </source>
</evidence>
<dbReference type="Proteomes" id="UP000789595">
    <property type="component" value="Unassembled WGS sequence"/>
</dbReference>
<dbReference type="SMART" id="SM00248">
    <property type="entry name" value="ANK"/>
    <property type="match status" value="4"/>
</dbReference>
<dbReference type="PANTHER" id="PTHR24136:SF15">
    <property type="entry name" value="ANK_REP_REGION DOMAIN-CONTAINING PROTEIN"/>
    <property type="match status" value="1"/>
</dbReference>
<dbReference type="InterPro" id="IPR051573">
    <property type="entry name" value="Ankyrin-SOCS_box_domain"/>
</dbReference>
<keyword evidence="2" id="KW-0677">Repeat</keyword>
<dbReference type="EMBL" id="HBIW01010533">
    <property type="protein sequence ID" value="CAE0693551.1"/>
    <property type="molecule type" value="Transcribed_RNA"/>
</dbReference>
<dbReference type="Pfam" id="PF12796">
    <property type="entry name" value="Ank_2"/>
    <property type="match status" value="1"/>
</dbReference>
<evidence type="ECO:0000256" key="4">
    <source>
        <dbReference type="PROSITE-ProRule" id="PRU00023"/>
    </source>
</evidence>
<feature type="repeat" description="ANK" evidence="4">
    <location>
        <begin position="103"/>
        <end position="138"/>
    </location>
</feature>
<evidence type="ECO:0000313" key="5">
    <source>
        <dbReference type="EMBL" id="CAE0693551.1"/>
    </source>
</evidence>
<evidence type="ECO:0000256" key="3">
    <source>
        <dbReference type="ARBA" id="ARBA00023043"/>
    </source>
</evidence>
<proteinExistence type="inferred from homology"/>
<keyword evidence="3 4" id="KW-0040">ANK repeat</keyword>
<dbReference type="SUPFAM" id="SSF48403">
    <property type="entry name" value="Ankyrin repeat"/>
    <property type="match status" value="1"/>
</dbReference>
<dbReference type="PROSITE" id="PS50088">
    <property type="entry name" value="ANK_REPEAT"/>
    <property type="match status" value="3"/>
</dbReference>
<gene>
    <name evidence="5" type="ORF">PCAL00307_LOCUS8987</name>
    <name evidence="6" type="ORF">PECAL_1P31090</name>
</gene>
<evidence type="ECO:0000313" key="6">
    <source>
        <dbReference type="EMBL" id="CAH0366606.1"/>
    </source>
</evidence>
<sequence>MAPIHAAACDANVGALRRILAEGVLPDAIDVTFEGTPLHALCKSDAGDRVACFKLLRDAGANLEARQFISNFTPLHYAALRTNVELVSLLIQAGVNLNARAHDGSAPLHMVAHLRNARAIDCCELLLKAGAAVNLKTHDYSTPLDVALMRGNRRIVPVFLRAGAEFRYSNLNAYTLRVRDAGGLTRYEQPHLGFEKYAQNHLARITAILAPTPLLPPELVRKILEFWLHAGYY</sequence>
<dbReference type="Pfam" id="PF00023">
    <property type="entry name" value="Ank"/>
    <property type="match status" value="1"/>
</dbReference>
<dbReference type="GO" id="GO:0045732">
    <property type="term" value="P:positive regulation of protein catabolic process"/>
    <property type="evidence" value="ECO:0007669"/>
    <property type="project" value="TreeGrafter"/>
</dbReference>
<name>A0A7S4E6Y3_9STRA</name>
<dbReference type="GO" id="GO:0016567">
    <property type="term" value="P:protein ubiquitination"/>
    <property type="evidence" value="ECO:0007669"/>
    <property type="project" value="TreeGrafter"/>
</dbReference>
<dbReference type="PROSITE" id="PS50297">
    <property type="entry name" value="ANK_REP_REGION"/>
    <property type="match status" value="1"/>
</dbReference>
<feature type="repeat" description="ANK" evidence="4">
    <location>
        <begin position="70"/>
        <end position="102"/>
    </location>
</feature>
<accession>A0A7S4E6Y3</accession>
<reference evidence="5" key="1">
    <citation type="submission" date="2021-01" db="EMBL/GenBank/DDBJ databases">
        <authorList>
            <person name="Corre E."/>
            <person name="Pelletier E."/>
            <person name="Niang G."/>
            <person name="Scheremetjew M."/>
            <person name="Finn R."/>
            <person name="Kale V."/>
            <person name="Holt S."/>
            <person name="Cochrane G."/>
            <person name="Meng A."/>
            <person name="Brown T."/>
            <person name="Cohen L."/>
        </authorList>
    </citation>
    <scope>NUCLEOTIDE SEQUENCE</scope>
    <source>
        <strain evidence="5">CCMP1756</strain>
    </source>
</reference>
<dbReference type="AlphaFoldDB" id="A0A7S4E6Y3"/>
<reference evidence="6" key="2">
    <citation type="submission" date="2021-11" db="EMBL/GenBank/DDBJ databases">
        <authorList>
            <consortium name="Genoscope - CEA"/>
            <person name="William W."/>
        </authorList>
    </citation>
    <scope>NUCLEOTIDE SEQUENCE</scope>
</reference>
<keyword evidence="7" id="KW-1185">Reference proteome</keyword>
<protein>
    <submittedName>
        <fullName evidence="5">Uncharacterized protein</fullName>
    </submittedName>
</protein>
<dbReference type="InterPro" id="IPR002110">
    <property type="entry name" value="Ankyrin_rpt"/>
</dbReference>
<dbReference type="EMBL" id="CAKKNE010000001">
    <property type="protein sequence ID" value="CAH0366606.1"/>
    <property type="molecule type" value="Genomic_DNA"/>
</dbReference>
<feature type="repeat" description="ANK" evidence="4">
    <location>
        <begin position="139"/>
        <end position="171"/>
    </location>
</feature>
<evidence type="ECO:0000313" key="7">
    <source>
        <dbReference type="Proteomes" id="UP000789595"/>
    </source>
</evidence>
<dbReference type="InterPro" id="IPR036770">
    <property type="entry name" value="Ankyrin_rpt-contain_sf"/>
</dbReference>
<evidence type="ECO:0000256" key="2">
    <source>
        <dbReference type="ARBA" id="ARBA00022737"/>
    </source>
</evidence>
<comment type="similarity">
    <text evidence="1">Belongs to the ankyrin SOCS box (ASB) family.</text>
</comment>
<dbReference type="PRINTS" id="PR01415">
    <property type="entry name" value="ANKYRIN"/>
</dbReference>
<dbReference type="OrthoDB" id="194358at2759"/>
<dbReference type="Gene3D" id="1.25.40.20">
    <property type="entry name" value="Ankyrin repeat-containing domain"/>
    <property type="match status" value="2"/>
</dbReference>